<evidence type="ECO:0000313" key="2">
    <source>
        <dbReference type="Proteomes" id="UP001239111"/>
    </source>
</evidence>
<name>A0ACC2NDG0_9HYME</name>
<evidence type="ECO:0000313" key="1">
    <source>
        <dbReference type="EMBL" id="KAJ8668696.1"/>
    </source>
</evidence>
<accession>A0ACC2NDG0</accession>
<comment type="caution">
    <text evidence="1">The sequence shown here is derived from an EMBL/GenBank/DDBJ whole genome shotgun (WGS) entry which is preliminary data.</text>
</comment>
<gene>
    <name evidence="1" type="ORF">QAD02_010359</name>
</gene>
<keyword evidence="2" id="KW-1185">Reference proteome</keyword>
<organism evidence="1 2">
    <name type="scientific">Eretmocerus hayati</name>
    <dbReference type="NCBI Taxonomy" id="131215"/>
    <lineage>
        <taxon>Eukaryota</taxon>
        <taxon>Metazoa</taxon>
        <taxon>Ecdysozoa</taxon>
        <taxon>Arthropoda</taxon>
        <taxon>Hexapoda</taxon>
        <taxon>Insecta</taxon>
        <taxon>Pterygota</taxon>
        <taxon>Neoptera</taxon>
        <taxon>Endopterygota</taxon>
        <taxon>Hymenoptera</taxon>
        <taxon>Apocrita</taxon>
        <taxon>Proctotrupomorpha</taxon>
        <taxon>Chalcidoidea</taxon>
        <taxon>Aphelinidae</taxon>
        <taxon>Aphelininae</taxon>
        <taxon>Eretmocerus</taxon>
    </lineage>
</organism>
<dbReference type="EMBL" id="CM056744">
    <property type="protein sequence ID" value="KAJ8668696.1"/>
    <property type="molecule type" value="Genomic_DNA"/>
</dbReference>
<proteinExistence type="predicted"/>
<protein>
    <submittedName>
        <fullName evidence="1">Uncharacterized protein</fullName>
    </submittedName>
</protein>
<sequence>MAENAQNKKNLAWADCCEDWGGYMAAKKAKLQEQFQEAARNEFSDPTSIFNGIAIFVNGYTNPTADELKRLMMAHGGIYHHYLRHSTTHMIASNLPYSKIVAYKKAQNPLPLCKPEWITESIKAGRVLDFRNYLLYSQVSKVQPDIFSHITRQVKERIETQTTSCDTNTATTEPVEKLDQSKTSADKKSQPKLQTTLNMDNPSVISNCTKNPEFLTEFYNNSRLHHISTMGAMFKDYVNELRDKSDGNFPGLEELKKRHDMRYSKPGPSTKTDDPESDDELSLNSFHGSASTSPLAERSRVVMHIDMDCFFVSVGLRNNPELRGLPVAVAHAKGNKQNTGNDTEELESMSEIASCSYEARKAGVKNGMFLGQALKLCPNLKTIRYDFEGYKEVSHILYNTVASYTLNIEAVSCDEMYADCTKLLRCTGLTALEFATILRNEIKEKTGCPVSTGFGMNKLQARLATKKAKPDGQYHLKGDDVKHFIRTLSVRDLPGVGHSTSRKLDQVFKVRSCGDLEKVSLFQLQKEFGQKNGQQLHDMCRGIDHNKLSLEHVRKSVSAEVNYGIRFENANDARDFLQKLSDEVTDRLKKINLKGKCITLKVMFRAKEAPIVTKKFMGHGICDVINKSKNLVAFTDDRVIITREVLHLWDQMNEKPENARGIGIQITKLESTKGKTSGGTLFNFIDKMKGSLASTEDSKEVHSEPENEEKSSINLQCQSRSSDDNLSNQNSGLQSIHGSPLSPENQVSNESKSVSEKSDGNILKQNATHSDSYEKINEFDRKDRDKSAIEAEVKNYGHLKQTTHTEFFKKTKSSTSNREGKVKMPDINEIDVKVLIELPEDIRNEIFNEYARNNESDSFSNDSPSYDKFEEIYAEKHKTPEKNVNVNRGRNFPHGKSVFNTNDISFSQVDPEFLAALPNDMKNEVKSYCDAQKKEKTLPMERKTNNTNMKWGISKADKKFNKSKVGRPKGLKSTKKETKKTVQLNIRNAKETKCNTAKSDEDQRIEENSLSRLNDNPALNQTIYFTPINGDPEHSEILSSLVNCLLNLPISQVKMQMTQWVNNSTDVNDVDFLSLTTYLGTLPRKKRLEDLHILLKCLYRCITESDKCVWHQTYAKILEHVQSRMRSEYGYGIMISESASCKKCENLNV</sequence>
<reference evidence="1" key="1">
    <citation type="submission" date="2023-04" db="EMBL/GenBank/DDBJ databases">
        <title>A chromosome-level genome assembly of the parasitoid wasp Eretmocerus hayati.</title>
        <authorList>
            <person name="Zhong Y."/>
            <person name="Liu S."/>
            <person name="Liu Y."/>
        </authorList>
    </citation>
    <scope>NUCLEOTIDE SEQUENCE</scope>
    <source>
        <strain evidence="1">ZJU_SS_LIU_2023</strain>
    </source>
</reference>
<dbReference type="Proteomes" id="UP001239111">
    <property type="component" value="Chromosome 4"/>
</dbReference>